<dbReference type="InterPro" id="IPR027417">
    <property type="entry name" value="P-loop_NTPase"/>
</dbReference>
<dbReference type="GO" id="GO:0003924">
    <property type="term" value="F:GTPase activity"/>
    <property type="evidence" value="ECO:0007669"/>
    <property type="project" value="InterPro"/>
</dbReference>
<feature type="region of interest" description="Disordered" evidence="3">
    <location>
        <begin position="371"/>
        <end position="394"/>
    </location>
</feature>
<dbReference type="GO" id="GO:0008017">
    <property type="term" value="F:microtubule binding"/>
    <property type="evidence" value="ECO:0007669"/>
    <property type="project" value="TreeGrafter"/>
</dbReference>
<dbReference type="PROSITE" id="PS51718">
    <property type="entry name" value="G_DYNAMIN_2"/>
    <property type="match status" value="1"/>
</dbReference>
<dbReference type="Pfam" id="PF01031">
    <property type="entry name" value="Dynamin_M"/>
    <property type="match status" value="1"/>
</dbReference>
<organism evidence="5 6">
    <name type="scientific">Trichophyton equinum (strain ATCC MYA-4606 / CBS 127.97)</name>
    <name type="common">Horse ringworm fungus</name>
    <dbReference type="NCBI Taxonomy" id="559882"/>
    <lineage>
        <taxon>Eukaryota</taxon>
        <taxon>Fungi</taxon>
        <taxon>Dikarya</taxon>
        <taxon>Ascomycota</taxon>
        <taxon>Pezizomycotina</taxon>
        <taxon>Eurotiomycetes</taxon>
        <taxon>Eurotiomycetidae</taxon>
        <taxon>Onygenales</taxon>
        <taxon>Arthrodermataceae</taxon>
        <taxon>Trichophyton</taxon>
    </lineage>
</organism>
<dbReference type="PRINTS" id="PR00195">
    <property type="entry name" value="DYNAMIN"/>
</dbReference>
<dbReference type="SMART" id="SM00053">
    <property type="entry name" value="DYNc"/>
    <property type="match status" value="1"/>
</dbReference>
<dbReference type="GO" id="GO:0016020">
    <property type="term" value="C:membrane"/>
    <property type="evidence" value="ECO:0007669"/>
    <property type="project" value="TreeGrafter"/>
</dbReference>
<dbReference type="AlphaFoldDB" id="F2PQM4"/>
<dbReference type="InterPro" id="IPR001401">
    <property type="entry name" value="Dynamin_GTPase"/>
</dbReference>
<keyword evidence="6" id="KW-1185">Reference proteome</keyword>
<sequence>MISVSIRPHVNAGKEHAEKMRGWKAELETLNAESFSKIMAEVHEVMELSGRSKLSDRRTFSNDVLRLEISGPNEDHLSVIDVPGIFKNTTEGVTTKANIDLVRDMVHGYMRNPRSVILTVVPSNVDIATQEIVEMARELDPNGDRTLGVLTKPDLVDKGAENVIIDIISGKRSGNKVQWSVVRNPGQQDLLDQNTGRQSEVEFFRDRSPWNTLDKDRVGVDALRIRLQEVITTRTRHEFPKVKAKISKRLQVSRQIFNSLGTKRDTIEKQRAFLISLVEQFQKIVSYAIAANYGADNIFNKPELRIATEVARRSDVFSEQIEKWGHKRQFEYQANVTAPPVEYASSPTPTLFTPRPTPHSLRDYFEDAISQDNEDKGEDNKGGEPKIEVRTTADKEDLEDVLHPQKSLLLPGAEIMSWLENEYRASRGFELGTFRLTLLPAILKE</sequence>
<evidence type="ECO:0000259" key="4">
    <source>
        <dbReference type="PROSITE" id="PS51718"/>
    </source>
</evidence>
<protein>
    <submittedName>
        <fullName evidence="5">Dynamin GTPase</fullName>
    </submittedName>
</protein>
<dbReference type="HOGENOM" id="CLU_008964_7_2_1"/>
<dbReference type="InterPro" id="IPR030381">
    <property type="entry name" value="G_DYNAMIN_dom"/>
</dbReference>
<dbReference type="VEuPathDB" id="FungiDB:TEQG_03223"/>
<dbReference type="Gene3D" id="3.40.50.300">
    <property type="entry name" value="P-loop containing nucleotide triphosphate hydrolases"/>
    <property type="match status" value="1"/>
</dbReference>
<dbReference type="GO" id="GO:0005874">
    <property type="term" value="C:microtubule"/>
    <property type="evidence" value="ECO:0007669"/>
    <property type="project" value="TreeGrafter"/>
</dbReference>
<dbReference type="PANTHER" id="PTHR11566">
    <property type="entry name" value="DYNAMIN"/>
    <property type="match status" value="1"/>
</dbReference>
<evidence type="ECO:0000313" key="6">
    <source>
        <dbReference type="Proteomes" id="UP000009169"/>
    </source>
</evidence>
<dbReference type="OrthoDB" id="415706at2759"/>
<dbReference type="GO" id="GO:0005525">
    <property type="term" value="F:GTP binding"/>
    <property type="evidence" value="ECO:0007669"/>
    <property type="project" value="InterPro"/>
</dbReference>
<dbReference type="Proteomes" id="UP000009169">
    <property type="component" value="Unassembled WGS sequence"/>
</dbReference>
<dbReference type="SUPFAM" id="SSF52540">
    <property type="entry name" value="P-loop containing nucleoside triphosphate hydrolases"/>
    <property type="match status" value="1"/>
</dbReference>
<accession>F2PQM4</accession>
<dbReference type="GO" id="GO:0006897">
    <property type="term" value="P:endocytosis"/>
    <property type="evidence" value="ECO:0007669"/>
    <property type="project" value="TreeGrafter"/>
</dbReference>
<dbReference type="GO" id="GO:0005739">
    <property type="term" value="C:mitochondrion"/>
    <property type="evidence" value="ECO:0007669"/>
    <property type="project" value="TreeGrafter"/>
</dbReference>
<keyword evidence="2" id="KW-0342">GTP-binding</keyword>
<reference evidence="6" key="1">
    <citation type="journal article" date="2012" name="MBio">
        <title>Comparative genome analysis of Trichophyton rubrum and related dermatophytes reveals candidate genes involved in infection.</title>
        <authorList>
            <person name="Martinez D.A."/>
            <person name="Oliver B.G."/>
            <person name="Graeser Y."/>
            <person name="Goldberg J.M."/>
            <person name="Li W."/>
            <person name="Martinez-Rossi N.M."/>
            <person name="Monod M."/>
            <person name="Shelest E."/>
            <person name="Barton R.C."/>
            <person name="Birch E."/>
            <person name="Brakhage A.A."/>
            <person name="Chen Z."/>
            <person name="Gurr S.J."/>
            <person name="Heiman D."/>
            <person name="Heitman J."/>
            <person name="Kosti I."/>
            <person name="Rossi A."/>
            <person name="Saif S."/>
            <person name="Samalova M."/>
            <person name="Saunders C.W."/>
            <person name="Shea T."/>
            <person name="Summerbell R.C."/>
            <person name="Xu J."/>
            <person name="Young S."/>
            <person name="Zeng Q."/>
            <person name="Birren B.W."/>
            <person name="Cuomo C.A."/>
            <person name="White T.C."/>
        </authorList>
    </citation>
    <scope>NUCLEOTIDE SEQUENCE [LARGE SCALE GENOMIC DNA]</scope>
    <source>
        <strain evidence="6">ATCC MYA-4606 / CBS 127.97</strain>
    </source>
</reference>
<dbReference type="GO" id="GO:0016559">
    <property type="term" value="P:peroxisome fission"/>
    <property type="evidence" value="ECO:0007669"/>
    <property type="project" value="TreeGrafter"/>
</dbReference>
<feature type="domain" description="Dynamin-type G" evidence="4">
    <location>
        <begin position="1"/>
        <end position="240"/>
    </location>
</feature>
<dbReference type="GO" id="GO:0048312">
    <property type="term" value="P:intracellular distribution of mitochondria"/>
    <property type="evidence" value="ECO:0007669"/>
    <property type="project" value="TreeGrafter"/>
</dbReference>
<dbReference type="InterPro" id="IPR045063">
    <property type="entry name" value="Dynamin_N"/>
</dbReference>
<dbReference type="EMBL" id="DS995731">
    <property type="protein sequence ID" value="EGE04192.1"/>
    <property type="molecule type" value="Genomic_DNA"/>
</dbReference>
<keyword evidence="1" id="KW-0547">Nucleotide-binding</keyword>
<evidence type="ECO:0000256" key="1">
    <source>
        <dbReference type="ARBA" id="ARBA00022741"/>
    </source>
</evidence>
<dbReference type="eggNOG" id="KOG0446">
    <property type="taxonomic scope" value="Eukaryota"/>
</dbReference>
<dbReference type="InterPro" id="IPR022812">
    <property type="entry name" value="Dynamin"/>
</dbReference>
<evidence type="ECO:0000313" key="5">
    <source>
        <dbReference type="EMBL" id="EGE04192.1"/>
    </source>
</evidence>
<name>F2PQM4_TRIEC</name>
<evidence type="ECO:0000256" key="3">
    <source>
        <dbReference type="SAM" id="MobiDB-lite"/>
    </source>
</evidence>
<evidence type="ECO:0000256" key="2">
    <source>
        <dbReference type="ARBA" id="ARBA00023134"/>
    </source>
</evidence>
<dbReference type="InterPro" id="IPR000375">
    <property type="entry name" value="Dynamin_stalk"/>
</dbReference>
<dbReference type="GO" id="GO:0000266">
    <property type="term" value="P:mitochondrial fission"/>
    <property type="evidence" value="ECO:0007669"/>
    <property type="project" value="TreeGrafter"/>
</dbReference>
<gene>
    <name evidence="5" type="ORF">TEQG_03223</name>
</gene>
<dbReference type="CDD" id="cd08771">
    <property type="entry name" value="DLP_1"/>
    <property type="match status" value="1"/>
</dbReference>
<dbReference type="PANTHER" id="PTHR11566:SF215">
    <property type="entry name" value="DYNAMIN GTPASE"/>
    <property type="match status" value="1"/>
</dbReference>
<dbReference type="Pfam" id="PF00350">
    <property type="entry name" value="Dynamin_N"/>
    <property type="match status" value="1"/>
</dbReference>
<proteinExistence type="predicted"/>
<feature type="compositionally biased region" description="Basic and acidic residues" evidence="3">
    <location>
        <begin position="378"/>
        <end position="394"/>
    </location>
</feature>